<feature type="compositionally biased region" description="Basic and acidic residues" evidence="1">
    <location>
        <begin position="34"/>
        <end position="59"/>
    </location>
</feature>
<reference evidence="2 3" key="1">
    <citation type="submission" date="2019-03" db="EMBL/GenBank/DDBJ databases">
        <title>Genomic Encyclopedia of Type Strains, Phase IV (KMG-IV): sequencing the most valuable type-strain genomes for metagenomic binning, comparative biology and taxonomic classification.</title>
        <authorList>
            <person name="Goeker M."/>
        </authorList>
    </citation>
    <scope>NUCLEOTIDE SEQUENCE [LARGE SCALE GENOMIC DNA]</scope>
    <source>
        <strain evidence="2 3">DSM 22958</strain>
    </source>
</reference>
<organism evidence="2 3">
    <name type="scientific">Camelimonas lactis</name>
    <dbReference type="NCBI Taxonomy" id="659006"/>
    <lineage>
        <taxon>Bacteria</taxon>
        <taxon>Pseudomonadati</taxon>
        <taxon>Pseudomonadota</taxon>
        <taxon>Alphaproteobacteria</taxon>
        <taxon>Hyphomicrobiales</taxon>
        <taxon>Chelatococcaceae</taxon>
        <taxon>Camelimonas</taxon>
    </lineage>
</organism>
<sequence length="59" mass="6733">MTNTTGPATAAFLEQQADLRRRAATQLKAPHIAPTDEDRHDVEQERAREAHDDRENHSR</sequence>
<protein>
    <submittedName>
        <fullName evidence="2">Uncharacterized protein</fullName>
    </submittedName>
</protein>
<evidence type="ECO:0000313" key="3">
    <source>
        <dbReference type="Proteomes" id="UP000294881"/>
    </source>
</evidence>
<dbReference type="EMBL" id="SLWL01000031">
    <property type="protein sequence ID" value="TCO07556.1"/>
    <property type="molecule type" value="Genomic_DNA"/>
</dbReference>
<accession>A0A4R2GGU2</accession>
<evidence type="ECO:0000313" key="2">
    <source>
        <dbReference type="EMBL" id="TCO07556.1"/>
    </source>
</evidence>
<dbReference type="Proteomes" id="UP000294881">
    <property type="component" value="Unassembled WGS sequence"/>
</dbReference>
<feature type="region of interest" description="Disordered" evidence="1">
    <location>
        <begin position="1"/>
        <end position="59"/>
    </location>
</feature>
<keyword evidence="3" id="KW-1185">Reference proteome</keyword>
<comment type="caution">
    <text evidence="2">The sequence shown here is derived from an EMBL/GenBank/DDBJ whole genome shotgun (WGS) entry which is preliminary data.</text>
</comment>
<dbReference type="AlphaFoldDB" id="A0A4R2GGU2"/>
<proteinExistence type="predicted"/>
<evidence type="ECO:0000256" key="1">
    <source>
        <dbReference type="SAM" id="MobiDB-lite"/>
    </source>
</evidence>
<name>A0A4R2GGU2_9HYPH</name>
<gene>
    <name evidence="2" type="ORF">EV666_13113</name>
</gene>